<gene>
    <name evidence="6" type="ORF">FSP39_008414</name>
</gene>
<dbReference type="GO" id="GO:0052735">
    <property type="term" value="F:tRNA (cytidine-3-)-methyltransferase activity"/>
    <property type="evidence" value="ECO:0007669"/>
    <property type="project" value="TreeGrafter"/>
</dbReference>
<dbReference type="PANTHER" id="PTHR22809">
    <property type="entry name" value="METHYLTRANSFERASE-RELATED"/>
    <property type="match status" value="1"/>
</dbReference>
<sequence>MSNGTKSDHDPVQETSNSEKTSDSENMSDLEKRPAFGNRLLADPKDVFKHNACCFSGNFNFQVGCGVGNTVFPVLQTNRDPGLMVYCCDFSQTAVDIVKKHPDYSSDRCHAFVCDVTDDASQVPFPDNSLDVIVLIFVLSAVNPDKMQCVINRLSQYLKPGGMILFRDYGRYDLAQLRFKKGHCLSENFYVRGDGTRVYYFTREDLKSMFEQVGLEEVQNIIDSRLQVNRGRQLKMYRMWVQCKYRKPLSKSSENTVADKV</sequence>
<accession>A0AA88YWT2</accession>
<dbReference type="FunFam" id="3.40.50.150:FF:000298">
    <property type="entry name" value="Methyltransferase-like protein"/>
    <property type="match status" value="1"/>
</dbReference>
<comment type="caution">
    <text evidence="6">The sequence shown here is derived from an EMBL/GenBank/DDBJ whole genome shotgun (WGS) entry which is preliminary data.</text>
</comment>
<proteinExistence type="inferred from homology"/>
<dbReference type="InterPro" id="IPR013217">
    <property type="entry name" value="Methyltransf_12"/>
</dbReference>
<dbReference type="PANTHER" id="PTHR22809:SF11">
    <property type="entry name" value="TRNA N(3)-METHYLCYTIDINE METHYLTRANSFERASE METTL2"/>
    <property type="match status" value="1"/>
</dbReference>
<evidence type="ECO:0000259" key="5">
    <source>
        <dbReference type="Pfam" id="PF08242"/>
    </source>
</evidence>
<dbReference type="EMBL" id="VSWD01000001">
    <property type="protein sequence ID" value="KAK3108465.1"/>
    <property type="molecule type" value="Genomic_DNA"/>
</dbReference>
<keyword evidence="3" id="KW-0808">Transferase</keyword>
<evidence type="ECO:0000256" key="3">
    <source>
        <dbReference type="ARBA" id="ARBA00022679"/>
    </source>
</evidence>
<feature type="compositionally biased region" description="Basic and acidic residues" evidence="4">
    <location>
        <begin position="1"/>
        <end position="12"/>
    </location>
</feature>
<evidence type="ECO:0000256" key="4">
    <source>
        <dbReference type="SAM" id="MobiDB-lite"/>
    </source>
</evidence>
<keyword evidence="7" id="KW-1185">Reference proteome</keyword>
<name>A0AA88YWT2_PINIB</name>
<evidence type="ECO:0000313" key="6">
    <source>
        <dbReference type="EMBL" id="KAK3108465.1"/>
    </source>
</evidence>
<keyword evidence="2" id="KW-0489">Methyltransferase</keyword>
<dbReference type="Gene3D" id="3.40.50.150">
    <property type="entry name" value="Vaccinia Virus protein VP39"/>
    <property type="match status" value="1"/>
</dbReference>
<evidence type="ECO:0000256" key="1">
    <source>
        <dbReference type="ARBA" id="ARBA00009725"/>
    </source>
</evidence>
<protein>
    <recommendedName>
        <fullName evidence="5">Methyltransferase type 12 domain-containing protein</fullName>
    </recommendedName>
</protein>
<dbReference type="InterPro" id="IPR026113">
    <property type="entry name" value="METTL2/6/8-like"/>
</dbReference>
<dbReference type="AlphaFoldDB" id="A0AA88YWT2"/>
<organism evidence="6 7">
    <name type="scientific">Pinctada imbricata</name>
    <name type="common">Atlantic pearl-oyster</name>
    <name type="synonym">Pinctada martensii</name>
    <dbReference type="NCBI Taxonomy" id="66713"/>
    <lineage>
        <taxon>Eukaryota</taxon>
        <taxon>Metazoa</taxon>
        <taxon>Spiralia</taxon>
        <taxon>Lophotrochozoa</taxon>
        <taxon>Mollusca</taxon>
        <taxon>Bivalvia</taxon>
        <taxon>Autobranchia</taxon>
        <taxon>Pteriomorphia</taxon>
        <taxon>Pterioida</taxon>
        <taxon>Pterioidea</taxon>
        <taxon>Pteriidae</taxon>
        <taxon>Pinctada</taxon>
    </lineage>
</organism>
<evidence type="ECO:0000313" key="7">
    <source>
        <dbReference type="Proteomes" id="UP001186944"/>
    </source>
</evidence>
<feature type="domain" description="Methyltransferase type 12" evidence="5">
    <location>
        <begin position="62"/>
        <end position="164"/>
    </location>
</feature>
<dbReference type="SUPFAM" id="SSF53335">
    <property type="entry name" value="S-adenosyl-L-methionine-dependent methyltransferases"/>
    <property type="match status" value="1"/>
</dbReference>
<evidence type="ECO:0000256" key="2">
    <source>
        <dbReference type="ARBA" id="ARBA00022603"/>
    </source>
</evidence>
<reference evidence="6" key="1">
    <citation type="submission" date="2019-08" db="EMBL/GenBank/DDBJ databases">
        <title>The improved chromosome-level genome for the pearl oyster Pinctada fucata martensii using PacBio sequencing and Hi-C.</title>
        <authorList>
            <person name="Zheng Z."/>
        </authorList>
    </citation>
    <scope>NUCLEOTIDE SEQUENCE</scope>
    <source>
        <strain evidence="6">ZZ-2019</strain>
        <tissue evidence="6">Adductor muscle</tissue>
    </source>
</reference>
<comment type="similarity">
    <text evidence="1">Belongs to the methyltransferase superfamily. METL family.</text>
</comment>
<dbReference type="InterPro" id="IPR029063">
    <property type="entry name" value="SAM-dependent_MTases_sf"/>
</dbReference>
<feature type="compositionally biased region" description="Polar residues" evidence="4">
    <location>
        <begin position="13"/>
        <end position="27"/>
    </location>
</feature>
<dbReference type="Pfam" id="PF08242">
    <property type="entry name" value="Methyltransf_12"/>
    <property type="match status" value="1"/>
</dbReference>
<dbReference type="Proteomes" id="UP001186944">
    <property type="component" value="Unassembled WGS sequence"/>
</dbReference>
<feature type="region of interest" description="Disordered" evidence="4">
    <location>
        <begin position="1"/>
        <end position="30"/>
    </location>
</feature>
<dbReference type="GO" id="GO:0032259">
    <property type="term" value="P:methylation"/>
    <property type="evidence" value="ECO:0007669"/>
    <property type="project" value="UniProtKB-KW"/>
</dbReference>